<dbReference type="Gene3D" id="2.60.40.10">
    <property type="entry name" value="Immunoglobulins"/>
    <property type="match status" value="3"/>
</dbReference>
<keyword evidence="4" id="KW-1185">Reference proteome</keyword>
<feature type="region of interest" description="Disordered" evidence="1">
    <location>
        <begin position="676"/>
        <end position="698"/>
    </location>
</feature>
<dbReference type="Proteomes" id="UP001225356">
    <property type="component" value="Unassembled WGS sequence"/>
</dbReference>
<dbReference type="PANTHER" id="PTHR34819">
    <property type="entry name" value="LARGE CYSTEINE-RICH PERIPLASMIC PROTEIN OMCB"/>
    <property type="match status" value="1"/>
</dbReference>
<name>A0ABT9QMV2_9ACTN</name>
<feature type="domain" description="DUF7927" evidence="2">
    <location>
        <begin position="493"/>
        <end position="600"/>
    </location>
</feature>
<dbReference type="EMBL" id="JAUSQU010000001">
    <property type="protein sequence ID" value="MDP9848047.1"/>
    <property type="molecule type" value="Genomic_DNA"/>
</dbReference>
<accession>A0ABT9QMV2</accession>
<feature type="compositionally biased region" description="Low complexity" evidence="1">
    <location>
        <begin position="14"/>
        <end position="31"/>
    </location>
</feature>
<feature type="domain" description="DUF7927" evidence="2">
    <location>
        <begin position="348"/>
        <end position="453"/>
    </location>
</feature>
<sequence>MPGSTETVTPVLPPEQEQAPAPTPDPQATAAGRQDLSGTPESSPASAPDEPVVSPDELVVSPPVRKPAPAGKEENGSRRETATPRLRLTKIASAVPAKKGGRLVYTITVTNEGKVDYPGVGILDDLSGVLDDAAFNGDQRASSGTVVYSEPIVTWSGDVAGGETVRITYSVTVDADGDRILEGHVAGPPFASNCSPGSAAPECGGRIGVAELRIKKSLTPGRPRPNGTVDYTLTVTNAGTATYPRATIIDDLSGVIDDAVFNGDEKASSGTVSYAEPKVTWSGDVAAGQTVTITYSARVADRPAGDRRLSGELAGPEGSNCVAGSADFACGNTSEAGLPLLNIGMSADRETVRPGDVIVHTITAQNVGAAAYLGATLTDELSQTLDDATYNNDASATTGAVSYDESRLNWTGDIAAGETVTVTYSSTVKDTGAGDHLLVSAIEAPGGGTNCPAPTPEAGRIASPVPRADRECAHRVVVENVTISETLSPQAPRPGEAVTYTITVANAQEVSYTGAHVTDDLSGVLDDATYNNDARASSGSVTLTGPTLDWKGDLPAGTKVTITYSVTVNDPPTGDLTLRSRALGVSPGSNCRAGSTDPNCDPGHIGIVLRSARTPTSTPSSALSRNPSCLRTCTPSCDRRHDVSCRECDRSDGRSDHRVDDRADDRSCDSSCDRRCGSSRGSARDVPGSGGRPSELPFTGLPVAPVVLALLLSGLGLTVRLCAGRGRPEGS</sequence>
<gene>
    <name evidence="3" type="ORF">J2853_007258</name>
</gene>
<evidence type="ECO:0000313" key="4">
    <source>
        <dbReference type="Proteomes" id="UP001225356"/>
    </source>
</evidence>
<evidence type="ECO:0000259" key="2">
    <source>
        <dbReference type="Pfam" id="PF25549"/>
    </source>
</evidence>
<comment type="caution">
    <text evidence="3">The sequence shown here is derived from an EMBL/GenBank/DDBJ whole genome shotgun (WGS) entry which is preliminary data.</text>
</comment>
<dbReference type="InterPro" id="IPR013783">
    <property type="entry name" value="Ig-like_fold"/>
</dbReference>
<feature type="domain" description="DUF7927" evidence="2">
    <location>
        <begin position="227"/>
        <end position="310"/>
    </location>
</feature>
<organism evidence="3 4">
    <name type="scientific">Streptosporangium lutulentum</name>
    <dbReference type="NCBI Taxonomy" id="1461250"/>
    <lineage>
        <taxon>Bacteria</taxon>
        <taxon>Bacillati</taxon>
        <taxon>Actinomycetota</taxon>
        <taxon>Actinomycetes</taxon>
        <taxon>Streptosporangiales</taxon>
        <taxon>Streptosporangiaceae</taxon>
        <taxon>Streptosporangium</taxon>
    </lineage>
</organism>
<proteinExistence type="predicted"/>
<dbReference type="InterPro" id="IPR057687">
    <property type="entry name" value="DUF7927"/>
</dbReference>
<feature type="compositionally biased region" description="Low complexity" evidence="1">
    <location>
        <begin position="40"/>
        <end position="55"/>
    </location>
</feature>
<dbReference type="RefSeq" id="WP_307565085.1">
    <property type="nucleotide sequence ID" value="NZ_JAUSQU010000001.1"/>
</dbReference>
<dbReference type="Pfam" id="PF25549">
    <property type="entry name" value="DUF7927"/>
    <property type="match status" value="4"/>
</dbReference>
<reference evidence="3 4" key="1">
    <citation type="submission" date="2023-07" db="EMBL/GenBank/DDBJ databases">
        <title>Sequencing the genomes of 1000 actinobacteria strains.</title>
        <authorList>
            <person name="Klenk H.-P."/>
        </authorList>
    </citation>
    <scope>NUCLEOTIDE SEQUENCE [LARGE SCALE GENOMIC DNA]</scope>
    <source>
        <strain evidence="3 4">DSM 46740</strain>
    </source>
</reference>
<feature type="domain" description="DUF7927" evidence="2">
    <location>
        <begin position="96"/>
        <end position="197"/>
    </location>
</feature>
<protein>
    <submittedName>
        <fullName evidence="3">Repeat protein (TIGR01451 family)</fullName>
    </submittedName>
</protein>
<dbReference type="InterPro" id="IPR047589">
    <property type="entry name" value="DUF11_rpt"/>
</dbReference>
<dbReference type="NCBIfam" id="TIGR01451">
    <property type="entry name" value="B_ant_repeat"/>
    <property type="match status" value="2"/>
</dbReference>
<feature type="compositionally biased region" description="Basic and acidic residues" evidence="1">
    <location>
        <begin position="71"/>
        <end position="82"/>
    </location>
</feature>
<feature type="region of interest" description="Disordered" evidence="1">
    <location>
        <begin position="1"/>
        <end position="86"/>
    </location>
</feature>
<evidence type="ECO:0000313" key="3">
    <source>
        <dbReference type="EMBL" id="MDP9848047.1"/>
    </source>
</evidence>
<evidence type="ECO:0000256" key="1">
    <source>
        <dbReference type="SAM" id="MobiDB-lite"/>
    </source>
</evidence>
<dbReference type="InterPro" id="IPR051172">
    <property type="entry name" value="Chlamydia_OmcB"/>
</dbReference>
<dbReference type="PANTHER" id="PTHR34819:SF3">
    <property type="entry name" value="CELL SURFACE PROTEIN"/>
    <property type="match status" value="1"/>
</dbReference>